<dbReference type="Proteomes" id="UP000187822">
    <property type="component" value="Chromosome I"/>
</dbReference>
<gene>
    <name evidence="13" type="primary">ndk</name>
    <name evidence="19" type="ORF">CPM_1341</name>
    <name evidence="18" type="ORF">CSP5_1342</name>
</gene>
<evidence type="ECO:0000256" key="11">
    <source>
        <dbReference type="ARBA" id="ARBA00022842"/>
    </source>
</evidence>
<evidence type="ECO:0000256" key="15">
    <source>
        <dbReference type="RuleBase" id="RU004011"/>
    </source>
</evidence>
<dbReference type="AlphaFoldDB" id="A0A1N5VEJ5"/>
<keyword evidence="9 13" id="KW-0418">Kinase</keyword>
<evidence type="ECO:0000256" key="2">
    <source>
        <dbReference type="ARBA" id="ARBA00008142"/>
    </source>
</evidence>
<comment type="catalytic activity">
    <reaction evidence="13 16">
        <text>a 2'-deoxyribonucleoside 5'-diphosphate + ATP = a 2'-deoxyribonucleoside 5'-triphosphate + ADP</text>
        <dbReference type="Rhea" id="RHEA:44640"/>
        <dbReference type="ChEBI" id="CHEBI:30616"/>
        <dbReference type="ChEBI" id="CHEBI:61560"/>
        <dbReference type="ChEBI" id="CHEBI:73316"/>
        <dbReference type="ChEBI" id="CHEBI:456216"/>
        <dbReference type="EC" id="2.7.4.6"/>
    </reaction>
</comment>
<dbReference type="SUPFAM" id="SSF54919">
    <property type="entry name" value="Nucleoside diphosphate kinase, NDK"/>
    <property type="match status" value="1"/>
</dbReference>
<dbReference type="GO" id="GO:0005737">
    <property type="term" value="C:cytoplasm"/>
    <property type="evidence" value="ECO:0007669"/>
    <property type="project" value="UniProtKB-SubCell"/>
</dbReference>
<evidence type="ECO:0000313" key="18">
    <source>
        <dbReference type="EMBL" id="SIM71150.1"/>
    </source>
</evidence>
<keyword evidence="6 13" id="KW-0808">Transferase</keyword>
<feature type="active site" description="Pros-phosphohistidine intermediate" evidence="13 14">
    <location>
        <position position="117"/>
    </location>
</feature>
<reference evidence="18 21" key="1">
    <citation type="submission" date="2016-04" db="EMBL/GenBank/DDBJ databases">
        <authorList>
            <person name="Evans L.H."/>
            <person name="Alamgir A."/>
            <person name="Owens N."/>
            <person name="Weber N.D."/>
            <person name="Virtaneva K."/>
            <person name="Barbian K."/>
            <person name="Babar A."/>
            <person name="Rosenke K."/>
        </authorList>
    </citation>
    <scope>NUCLEOTIDE SEQUENCE [LARGE SCALE GENOMIC DNA]</scope>
    <source>
        <strain evidence="18">S5</strain>
        <strain evidence="21">S5(T) (JCM 30642 \VKM B-2941)</strain>
    </source>
</reference>
<keyword evidence="13" id="KW-0963">Cytoplasm</keyword>
<feature type="domain" description="Nucleoside diphosphate kinase-like" evidence="17">
    <location>
        <begin position="3"/>
        <end position="140"/>
    </location>
</feature>
<dbReference type="InterPro" id="IPR034907">
    <property type="entry name" value="NDK-like_dom"/>
</dbReference>
<evidence type="ECO:0000313" key="21">
    <source>
        <dbReference type="Proteomes" id="UP000195607"/>
    </source>
</evidence>
<feature type="binding site" evidence="13 14">
    <location>
        <position position="104"/>
    </location>
    <ligand>
        <name>ATP</name>
        <dbReference type="ChEBI" id="CHEBI:30616"/>
    </ligand>
</feature>
<keyword evidence="12 13" id="KW-0546">Nucleotide metabolism</keyword>
<evidence type="ECO:0000256" key="8">
    <source>
        <dbReference type="ARBA" id="ARBA00022741"/>
    </source>
</evidence>
<proteinExistence type="inferred from homology"/>
<keyword evidence="7 13" id="KW-0479">Metal-binding</keyword>
<feature type="binding site" evidence="13 14">
    <location>
        <position position="114"/>
    </location>
    <ligand>
        <name>ATP</name>
        <dbReference type="ChEBI" id="CHEBI:30616"/>
    </ligand>
</feature>
<feature type="binding site" evidence="13 14">
    <location>
        <position position="87"/>
    </location>
    <ligand>
        <name>ATP</name>
        <dbReference type="ChEBI" id="CHEBI:30616"/>
    </ligand>
</feature>
<dbReference type="HAMAP" id="MF_00451">
    <property type="entry name" value="NDP_kinase"/>
    <property type="match status" value="1"/>
</dbReference>
<dbReference type="InterPro" id="IPR001564">
    <property type="entry name" value="Nucleoside_diP_kinase"/>
</dbReference>
<dbReference type="InterPro" id="IPR036850">
    <property type="entry name" value="NDK-like_dom_sf"/>
</dbReference>
<dbReference type="InterPro" id="IPR023005">
    <property type="entry name" value="Nucleoside_diP_kinase_AS"/>
</dbReference>
<evidence type="ECO:0000313" key="20">
    <source>
        <dbReference type="Proteomes" id="UP000187822"/>
    </source>
</evidence>
<evidence type="ECO:0000256" key="4">
    <source>
        <dbReference type="ARBA" id="ARBA00017632"/>
    </source>
</evidence>
<evidence type="ECO:0000256" key="1">
    <source>
        <dbReference type="ARBA" id="ARBA00001946"/>
    </source>
</evidence>
<dbReference type="CDD" id="cd04413">
    <property type="entry name" value="NDPk_I"/>
    <property type="match status" value="1"/>
</dbReference>
<dbReference type="GeneID" id="41588589"/>
<comment type="function">
    <text evidence="13">Major role in the synthesis of nucleoside triphosphates other than ATP. The ATP gamma phosphate is transferred to the NDP beta phosphate via a ping-pong mechanism, using a phosphorylated active-site intermediate.</text>
</comment>
<dbReference type="GO" id="GO:0046872">
    <property type="term" value="F:metal ion binding"/>
    <property type="evidence" value="ECO:0007669"/>
    <property type="project" value="UniProtKB-KW"/>
</dbReference>
<dbReference type="GO" id="GO:0005524">
    <property type="term" value="F:ATP binding"/>
    <property type="evidence" value="ECO:0007669"/>
    <property type="project" value="UniProtKB-UniRule"/>
</dbReference>
<keyword evidence="8 13" id="KW-0547">Nucleotide-binding</keyword>
<dbReference type="PANTHER" id="PTHR11349">
    <property type="entry name" value="NUCLEOSIDE DIPHOSPHATE KINASE"/>
    <property type="match status" value="1"/>
</dbReference>
<comment type="subcellular location">
    <subcellularLocation>
        <location evidence="13">Cytoplasm</location>
    </subcellularLocation>
</comment>
<dbReference type="EMBL" id="LT671858">
    <property type="protein sequence ID" value="SIM71150.1"/>
    <property type="molecule type" value="Genomic_DNA"/>
</dbReference>
<dbReference type="FunFam" id="3.30.70.141:FF:000003">
    <property type="entry name" value="Nucleoside diphosphate kinase"/>
    <property type="match status" value="1"/>
</dbReference>
<evidence type="ECO:0000256" key="5">
    <source>
        <dbReference type="ARBA" id="ARBA00022553"/>
    </source>
</evidence>
<dbReference type="GO" id="GO:0006183">
    <property type="term" value="P:GTP biosynthetic process"/>
    <property type="evidence" value="ECO:0007669"/>
    <property type="project" value="UniProtKB-UniRule"/>
</dbReference>
<evidence type="ECO:0000256" key="14">
    <source>
        <dbReference type="PROSITE-ProRule" id="PRU00706"/>
    </source>
</evidence>
<protein>
    <recommendedName>
        <fullName evidence="4 13">Nucleoside diphosphate kinase</fullName>
        <shortName evidence="13">NDK</shortName>
        <shortName evidence="13">NDP kinase</shortName>
        <ecNumber evidence="3 13">2.7.4.6</ecNumber>
    </recommendedName>
    <alternativeName>
        <fullName evidence="13">Nucleoside-2-P kinase</fullName>
    </alternativeName>
</protein>
<dbReference type="GO" id="GO:0004550">
    <property type="term" value="F:nucleoside diphosphate kinase activity"/>
    <property type="evidence" value="ECO:0007669"/>
    <property type="project" value="UniProtKB-UniRule"/>
</dbReference>
<dbReference type="SMART" id="SM00562">
    <property type="entry name" value="NDK"/>
    <property type="match status" value="1"/>
</dbReference>
<reference evidence="20" key="2">
    <citation type="submission" date="2016-06" db="EMBL/GenBank/DDBJ databases">
        <authorList>
            <person name="Toshchakov V.S."/>
        </authorList>
    </citation>
    <scope>NUCLEOTIDE SEQUENCE [LARGE SCALE GENOMIC DNA]</scope>
    <source>
        <strain>PM4 (JCM 30641</strain>
        <strain evidence="20">\VKM B-2940)</strain>
    </source>
</reference>
<sequence length="149" mass="16400">MAAEKTLILIKPDGVKRRLSGEVIKRLEQKGINIKGLKLMKLSKEKAEKHYSVHKDKPFFNDLVSYITSGPIIAILAEGNSAISVVRGLVGATDGSKASPGTIRGDFSISIDKNIIHASDSVESFNHEYPIFFNSSEILDFTYGDENLF</sequence>
<keyword evidence="5 13" id="KW-0597">Phosphoprotein</keyword>
<comment type="similarity">
    <text evidence="2 13 14 15">Belongs to the NDK family.</text>
</comment>
<keyword evidence="20" id="KW-1185">Reference proteome</keyword>
<keyword evidence="11 13" id="KW-0460">Magnesium</keyword>
<dbReference type="KEGG" id="cdiv:CPM_1341"/>
<feature type="binding site" evidence="13 14">
    <location>
        <position position="59"/>
    </location>
    <ligand>
        <name>ATP</name>
        <dbReference type="ChEBI" id="CHEBI:30616"/>
    </ligand>
</feature>
<dbReference type="PRINTS" id="PR01243">
    <property type="entry name" value="NUCDPKINASE"/>
</dbReference>
<evidence type="ECO:0000256" key="7">
    <source>
        <dbReference type="ARBA" id="ARBA00022723"/>
    </source>
</evidence>
<dbReference type="Pfam" id="PF00334">
    <property type="entry name" value="NDK"/>
    <property type="match status" value="1"/>
</dbReference>
<feature type="binding site" evidence="13 14">
    <location>
        <position position="93"/>
    </location>
    <ligand>
        <name>ATP</name>
        <dbReference type="ChEBI" id="CHEBI:30616"/>
    </ligand>
</feature>
<dbReference type="EC" id="2.7.4.6" evidence="3 13"/>
<dbReference type="RefSeq" id="WP_021788938.1">
    <property type="nucleotide sequence ID" value="NZ_LT671858.1"/>
</dbReference>
<dbReference type="GO" id="GO:0006228">
    <property type="term" value="P:UTP biosynthetic process"/>
    <property type="evidence" value="ECO:0007669"/>
    <property type="project" value="UniProtKB-UniRule"/>
</dbReference>
<comment type="catalytic activity">
    <reaction evidence="13">
        <text>a ribonucleoside 5'-diphosphate + ATP = a ribonucleoside 5'-triphosphate + ADP</text>
        <dbReference type="Rhea" id="RHEA:18113"/>
        <dbReference type="ChEBI" id="CHEBI:30616"/>
        <dbReference type="ChEBI" id="CHEBI:57930"/>
        <dbReference type="ChEBI" id="CHEBI:61557"/>
        <dbReference type="ChEBI" id="CHEBI:456216"/>
        <dbReference type="EC" id="2.7.4.6"/>
    </reaction>
</comment>
<dbReference type="Proteomes" id="UP000195607">
    <property type="component" value="Chromosome I"/>
</dbReference>
<dbReference type="Gene3D" id="3.30.70.141">
    <property type="entry name" value="Nucleoside diphosphate kinase-like domain"/>
    <property type="match status" value="1"/>
</dbReference>
<feature type="binding site" evidence="13 14">
    <location>
        <position position="11"/>
    </location>
    <ligand>
        <name>ATP</name>
        <dbReference type="ChEBI" id="CHEBI:30616"/>
    </ligand>
</feature>
<name>A0A1N5VEJ5_9ARCH</name>
<dbReference type="PROSITE" id="PS51374">
    <property type="entry name" value="NDPK_LIKE"/>
    <property type="match status" value="1"/>
</dbReference>
<evidence type="ECO:0000259" key="17">
    <source>
        <dbReference type="SMART" id="SM00562"/>
    </source>
</evidence>
<evidence type="ECO:0000313" key="19">
    <source>
        <dbReference type="EMBL" id="SJK85142.1"/>
    </source>
</evidence>
<keyword evidence="10 13" id="KW-0067">ATP-binding</keyword>
<evidence type="ECO:0000256" key="9">
    <source>
        <dbReference type="ARBA" id="ARBA00022777"/>
    </source>
</evidence>
<evidence type="ECO:0000256" key="12">
    <source>
        <dbReference type="ARBA" id="ARBA00023080"/>
    </source>
</evidence>
<organism evidence="18 21">
    <name type="scientific">Cuniculiplasma divulgatum</name>
    <dbReference type="NCBI Taxonomy" id="1673428"/>
    <lineage>
        <taxon>Archaea</taxon>
        <taxon>Methanobacteriati</taxon>
        <taxon>Thermoplasmatota</taxon>
        <taxon>Thermoplasmata</taxon>
        <taxon>Thermoplasmatales</taxon>
        <taxon>Cuniculiplasmataceae</taxon>
        <taxon>Cuniculiplasma</taxon>
    </lineage>
</organism>
<dbReference type="NCBIfam" id="NF001908">
    <property type="entry name" value="PRK00668.1"/>
    <property type="match status" value="1"/>
</dbReference>
<evidence type="ECO:0000256" key="6">
    <source>
        <dbReference type="ARBA" id="ARBA00022679"/>
    </source>
</evidence>
<dbReference type="OrthoDB" id="6874at2157"/>
<accession>A0A1N5VEJ5</accession>
<dbReference type="STRING" id="1673428.CPM_1341"/>
<evidence type="ECO:0000256" key="16">
    <source>
        <dbReference type="RuleBase" id="RU004013"/>
    </source>
</evidence>
<evidence type="ECO:0000256" key="13">
    <source>
        <dbReference type="HAMAP-Rule" id="MF_00451"/>
    </source>
</evidence>
<evidence type="ECO:0000256" key="10">
    <source>
        <dbReference type="ARBA" id="ARBA00022840"/>
    </source>
</evidence>
<evidence type="ECO:0000256" key="3">
    <source>
        <dbReference type="ARBA" id="ARBA00012966"/>
    </source>
</evidence>
<dbReference type="GO" id="GO:0006241">
    <property type="term" value="P:CTP biosynthetic process"/>
    <property type="evidence" value="ECO:0007669"/>
    <property type="project" value="UniProtKB-UniRule"/>
</dbReference>
<dbReference type="EMBL" id="LT719092">
    <property type="protein sequence ID" value="SJK85142.1"/>
    <property type="molecule type" value="Genomic_DNA"/>
</dbReference>
<dbReference type="PROSITE" id="PS00469">
    <property type="entry name" value="NDPK"/>
    <property type="match status" value="1"/>
</dbReference>
<comment type="cofactor">
    <cofactor evidence="1 13">
        <name>Mg(2+)</name>
        <dbReference type="ChEBI" id="CHEBI:18420"/>
    </cofactor>
</comment>
<reference evidence="19" key="3">
    <citation type="submission" date="2016-06" db="EMBL/GenBank/DDBJ databases">
        <authorList>
            <person name="Olsen C.W."/>
            <person name="Carey S."/>
            <person name="Hinshaw L."/>
            <person name="Karasin A.I."/>
        </authorList>
    </citation>
    <scope>NUCLEOTIDE SEQUENCE [LARGE SCALE GENOMIC DNA]</scope>
    <source>
        <strain evidence="19">PM4</strain>
    </source>
</reference>